<dbReference type="Proteomes" id="UP000499080">
    <property type="component" value="Unassembled WGS sequence"/>
</dbReference>
<accession>A0A4Y2K920</accession>
<dbReference type="AlphaFoldDB" id="A0A4Y2K920"/>
<keyword evidence="2" id="KW-1185">Reference proteome</keyword>
<gene>
    <name evidence="1" type="ORF">AVEN_213785_1</name>
</gene>
<protein>
    <submittedName>
        <fullName evidence="1">Uncharacterized protein</fullName>
    </submittedName>
</protein>
<dbReference type="EMBL" id="BGPR01004361">
    <property type="protein sequence ID" value="GBM98821.1"/>
    <property type="molecule type" value="Genomic_DNA"/>
</dbReference>
<sequence>MFRLLVHKANSVLPDELESRASRGLVVAICGLRFHVTHPPTRGQTTKGDLLPTWIKGWRANVTQLESSAPDGSFEYSSHAGCDLNGTGREGFET</sequence>
<evidence type="ECO:0000313" key="2">
    <source>
        <dbReference type="Proteomes" id="UP000499080"/>
    </source>
</evidence>
<organism evidence="1 2">
    <name type="scientific">Araneus ventricosus</name>
    <name type="common">Orbweaver spider</name>
    <name type="synonym">Epeira ventricosa</name>
    <dbReference type="NCBI Taxonomy" id="182803"/>
    <lineage>
        <taxon>Eukaryota</taxon>
        <taxon>Metazoa</taxon>
        <taxon>Ecdysozoa</taxon>
        <taxon>Arthropoda</taxon>
        <taxon>Chelicerata</taxon>
        <taxon>Arachnida</taxon>
        <taxon>Araneae</taxon>
        <taxon>Araneomorphae</taxon>
        <taxon>Entelegynae</taxon>
        <taxon>Araneoidea</taxon>
        <taxon>Araneidae</taxon>
        <taxon>Araneus</taxon>
    </lineage>
</organism>
<comment type="caution">
    <text evidence="1">The sequence shown here is derived from an EMBL/GenBank/DDBJ whole genome shotgun (WGS) entry which is preliminary data.</text>
</comment>
<reference evidence="1 2" key="1">
    <citation type="journal article" date="2019" name="Sci. Rep.">
        <title>Orb-weaving spider Araneus ventricosus genome elucidates the spidroin gene catalogue.</title>
        <authorList>
            <person name="Kono N."/>
            <person name="Nakamura H."/>
            <person name="Ohtoshi R."/>
            <person name="Moran D.A.P."/>
            <person name="Shinohara A."/>
            <person name="Yoshida Y."/>
            <person name="Fujiwara M."/>
            <person name="Mori M."/>
            <person name="Tomita M."/>
            <person name="Arakawa K."/>
        </authorList>
    </citation>
    <scope>NUCLEOTIDE SEQUENCE [LARGE SCALE GENOMIC DNA]</scope>
</reference>
<proteinExistence type="predicted"/>
<evidence type="ECO:0000313" key="1">
    <source>
        <dbReference type="EMBL" id="GBM98821.1"/>
    </source>
</evidence>
<name>A0A4Y2K920_ARAVE</name>